<protein>
    <submittedName>
        <fullName evidence="3">Uncharacterized protein LOC125776588</fullName>
    </submittedName>
</protein>
<evidence type="ECO:0000313" key="1">
    <source>
        <dbReference type="EMBL" id="JAC57186.1"/>
    </source>
</evidence>
<reference evidence="2 3" key="2">
    <citation type="submission" date="2025-05" db="UniProtKB">
        <authorList>
            <consortium name="RefSeq"/>
        </authorList>
    </citation>
    <scope>NUCLEOTIDE SEQUENCE [LARGE SCALE GENOMIC DNA]</scope>
    <source>
        <tissue evidence="3">Adult</tissue>
    </source>
</reference>
<dbReference type="GeneID" id="125776588"/>
<dbReference type="AlphaFoldDB" id="A0A034WNT4"/>
<dbReference type="CDD" id="cd22971">
    <property type="entry name" value="DD_RIIAD1"/>
    <property type="match status" value="1"/>
</dbReference>
<dbReference type="RefSeq" id="XP_049305600.1">
    <property type="nucleotide sequence ID" value="XM_049449643.1"/>
</dbReference>
<accession>A0A034WNT4</accession>
<name>A0A034WNT4_BACDO</name>
<gene>
    <name evidence="3" type="primary">LOC125776588</name>
</gene>
<keyword evidence="2" id="KW-1185">Reference proteome</keyword>
<dbReference type="OMA" id="GNWEYLC"/>
<dbReference type="InterPro" id="IPR059162">
    <property type="entry name" value="RIIAD1"/>
</dbReference>
<proteinExistence type="predicted"/>
<dbReference type="KEGG" id="bdr:125776588"/>
<organism evidence="1">
    <name type="scientific">Bactrocera dorsalis</name>
    <name type="common">Oriental fruit fly</name>
    <name type="synonym">Dacus dorsalis</name>
    <dbReference type="NCBI Taxonomy" id="27457"/>
    <lineage>
        <taxon>Eukaryota</taxon>
        <taxon>Metazoa</taxon>
        <taxon>Ecdysozoa</taxon>
        <taxon>Arthropoda</taxon>
        <taxon>Hexapoda</taxon>
        <taxon>Insecta</taxon>
        <taxon>Pterygota</taxon>
        <taxon>Neoptera</taxon>
        <taxon>Endopterygota</taxon>
        <taxon>Diptera</taxon>
        <taxon>Brachycera</taxon>
        <taxon>Muscomorpha</taxon>
        <taxon>Tephritoidea</taxon>
        <taxon>Tephritidae</taxon>
        <taxon>Bactrocera</taxon>
        <taxon>Bactrocera</taxon>
    </lineage>
</organism>
<evidence type="ECO:0000313" key="3">
    <source>
        <dbReference type="RefSeq" id="XP_049305600.1"/>
    </source>
</evidence>
<reference evidence="1" key="1">
    <citation type="journal article" date="2014" name="BMC Genomics">
        <title>Characterizing the developmental transcriptome of the oriental fruit fly, Bactrocera dorsalis (Diptera: Tephritidae) through comparative genomic analysis with Drosophila melanogaster utilizing modENCODE datasets.</title>
        <authorList>
            <person name="Geib S.M."/>
            <person name="Calla B."/>
            <person name="Hall B."/>
            <person name="Hou S."/>
            <person name="Manoukis N.C."/>
        </authorList>
    </citation>
    <scope>NUCLEOTIDE SEQUENCE</scope>
    <source>
        <strain evidence="1">Punador</strain>
    </source>
</reference>
<dbReference type="Proteomes" id="UP001652620">
    <property type="component" value="Chromosome 2"/>
</dbReference>
<sequence>MSFKSNWDTKSINHYKTVQRIKKQLRQGNSAYLCNHPEIRAIIRVLIHEAINEKSENFPQFIANLFSCANTPRLIIMINEQIKVVNKELKKSRYAGFDPEMILEERESTHSLISKTSIPDSANAILKYALVLPSNGK</sequence>
<dbReference type="OrthoDB" id="10249338at2759"/>
<dbReference type="EMBL" id="GAKP01001766">
    <property type="protein sequence ID" value="JAC57186.1"/>
    <property type="molecule type" value="Transcribed_RNA"/>
</dbReference>
<evidence type="ECO:0000313" key="2">
    <source>
        <dbReference type="Proteomes" id="UP001652620"/>
    </source>
</evidence>